<protein>
    <recommendedName>
        <fullName evidence="1">SprT-like domain-containing protein</fullName>
    </recommendedName>
</protein>
<dbReference type="NCBIfam" id="NF003421">
    <property type="entry name" value="PRK04860.1"/>
    <property type="match status" value="1"/>
</dbReference>
<dbReference type="PANTHER" id="PTHR38773">
    <property type="entry name" value="PROTEIN SPRT"/>
    <property type="match status" value="1"/>
</dbReference>
<keyword evidence="3" id="KW-1185">Reference proteome</keyword>
<accession>A0A0A7S343</accession>
<dbReference type="KEGG" id="fpp:FPB0191_02129"/>
<reference evidence="2 3" key="1">
    <citation type="journal article" date="2014" name="Appl. Environ. Microbiol.">
        <title>Gut symbionts from distinct hosts exhibit genotoxic activity via divergent colibactin biosynthetic pathways.</title>
        <authorList>
            <person name="Engel P."/>
            <person name="Vizcaino M.I."/>
            <person name="Crawford J.M."/>
        </authorList>
    </citation>
    <scope>NUCLEOTIDE SEQUENCE [LARGE SCALE GENOMIC DNA]</scope>
    <source>
        <strain evidence="2 3">PEB0191</strain>
    </source>
</reference>
<dbReference type="STRING" id="1267021.FPB0191_02129"/>
<evidence type="ECO:0000313" key="2">
    <source>
        <dbReference type="EMBL" id="AJA45935.1"/>
    </source>
</evidence>
<sequence length="177" mass="21136">MQQINHSRIPIRLQNQVLSCLRQYLSLANQFFHTEFFEPKIEYKNKGSIAGSALLNKWQIQLNRSMLIENQLLFINEVIPHELAHLITFKQYGRVKPHGPEWQYVMMTVFNCQPKRTHRFVLPSTIQKKRYRYTCQCQTHLLTTIRHNRIQNQHAKYFCKSCHALLQLDKNDSNNPQ</sequence>
<dbReference type="RefSeq" id="WP_238574446.1">
    <property type="nucleotide sequence ID" value="NZ_CP009056.1"/>
</dbReference>
<dbReference type="InterPro" id="IPR006640">
    <property type="entry name" value="SprT-like_domain"/>
</dbReference>
<evidence type="ECO:0000313" key="3">
    <source>
        <dbReference type="Proteomes" id="UP000030901"/>
    </source>
</evidence>
<dbReference type="AlphaFoldDB" id="A0A0A7S343"/>
<dbReference type="PANTHER" id="PTHR38773:SF1">
    <property type="entry name" value="PROTEIN SPRT"/>
    <property type="match status" value="1"/>
</dbReference>
<gene>
    <name evidence="2" type="ORF">FPB0191_02129</name>
</gene>
<dbReference type="Proteomes" id="UP000030901">
    <property type="component" value="Chromosome"/>
</dbReference>
<organism evidence="2 3">
    <name type="scientific">Frischella perrara</name>
    <dbReference type="NCBI Taxonomy" id="1267021"/>
    <lineage>
        <taxon>Bacteria</taxon>
        <taxon>Pseudomonadati</taxon>
        <taxon>Pseudomonadota</taxon>
        <taxon>Gammaproteobacteria</taxon>
        <taxon>Orbales</taxon>
        <taxon>Orbaceae</taxon>
        <taxon>Frischella</taxon>
    </lineage>
</organism>
<feature type="domain" description="SprT-like" evidence="1">
    <location>
        <begin position="19"/>
        <end position="169"/>
    </location>
</feature>
<name>A0A0A7S343_FRIPE</name>
<dbReference type="GO" id="GO:0006950">
    <property type="term" value="P:response to stress"/>
    <property type="evidence" value="ECO:0007669"/>
    <property type="project" value="UniProtKB-ARBA"/>
</dbReference>
<proteinExistence type="predicted"/>
<dbReference type="HOGENOM" id="CLU_113336_0_1_6"/>
<dbReference type="Pfam" id="PF10263">
    <property type="entry name" value="SprT-like"/>
    <property type="match status" value="1"/>
</dbReference>
<dbReference type="SMART" id="SM00731">
    <property type="entry name" value="SprT"/>
    <property type="match status" value="1"/>
</dbReference>
<dbReference type="EMBL" id="CP009056">
    <property type="protein sequence ID" value="AJA45935.1"/>
    <property type="molecule type" value="Genomic_DNA"/>
</dbReference>
<evidence type="ECO:0000259" key="1">
    <source>
        <dbReference type="SMART" id="SM00731"/>
    </source>
</evidence>